<evidence type="ECO:0008006" key="3">
    <source>
        <dbReference type="Google" id="ProtNLM"/>
    </source>
</evidence>
<gene>
    <name evidence="1" type="ORF">SAMN06296036_103186</name>
</gene>
<evidence type="ECO:0000313" key="1">
    <source>
        <dbReference type="EMBL" id="SMF01537.1"/>
    </source>
</evidence>
<keyword evidence="2" id="KW-1185">Reference proteome</keyword>
<dbReference type="AlphaFoldDB" id="A0A1Y6BAG1"/>
<dbReference type="Proteomes" id="UP000192907">
    <property type="component" value="Unassembled WGS sequence"/>
</dbReference>
<name>A0A1Y6BAG1_9BACT</name>
<sequence>MKVKLIGCVAAFTLVGCQDISEDPNQFRTTLVEVSLEETDASLALSGSGRDEKVLVKTAELWCNDELKSELSFDRGQKIEIFSRIEDCKLKLTSFLIKDRRFQIDSAYQEVDGAYYFSHNSGGGVEDQRIVRAWQPIDLALFTGCEADYCDFYRSRVGFKYSVLDFEHVTLENDVYYNKLHVKMEQEPAPTCDDIQVSFVEGDDPYLDPTSVEILLKGCVTTIASANNLEFGLAIRSIPDFRYWKNDFTIEDAQEIVSNLSVYPEQNGNDYRIRLSLSDIMTGLSKSGSSLGTPSVVIALLADFVVAVRNEGGISALVYGIENKCKPPYSQS</sequence>
<evidence type="ECO:0000313" key="2">
    <source>
        <dbReference type="Proteomes" id="UP000192907"/>
    </source>
</evidence>
<dbReference type="PROSITE" id="PS51257">
    <property type="entry name" value="PROKAR_LIPOPROTEIN"/>
    <property type="match status" value="1"/>
</dbReference>
<organism evidence="1 2">
    <name type="scientific">Pseudobacteriovorax antillogorgiicola</name>
    <dbReference type="NCBI Taxonomy" id="1513793"/>
    <lineage>
        <taxon>Bacteria</taxon>
        <taxon>Pseudomonadati</taxon>
        <taxon>Bdellovibrionota</taxon>
        <taxon>Oligoflexia</taxon>
        <taxon>Oligoflexales</taxon>
        <taxon>Pseudobacteriovoracaceae</taxon>
        <taxon>Pseudobacteriovorax</taxon>
    </lineage>
</organism>
<dbReference type="EMBL" id="FWZT01000003">
    <property type="protein sequence ID" value="SMF01537.1"/>
    <property type="molecule type" value="Genomic_DNA"/>
</dbReference>
<accession>A0A1Y6BAG1</accession>
<protein>
    <recommendedName>
        <fullName evidence="3">Lipoprotein</fullName>
    </recommendedName>
</protein>
<dbReference type="RefSeq" id="WP_132316045.1">
    <property type="nucleotide sequence ID" value="NZ_FWZT01000003.1"/>
</dbReference>
<proteinExistence type="predicted"/>
<reference evidence="2" key="1">
    <citation type="submission" date="2017-04" db="EMBL/GenBank/DDBJ databases">
        <authorList>
            <person name="Varghese N."/>
            <person name="Submissions S."/>
        </authorList>
    </citation>
    <scope>NUCLEOTIDE SEQUENCE [LARGE SCALE GENOMIC DNA]</scope>
    <source>
        <strain evidence="2">RKEM611</strain>
    </source>
</reference>